<protein>
    <submittedName>
        <fullName evidence="6">ATP-grasp domain-containing protein</fullName>
    </submittedName>
</protein>
<keyword evidence="7" id="KW-1185">Reference proteome</keyword>
<evidence type="ECO:0000259" key="5">
    <source>
        <dbReference type="PROSITE" id="PS50975"/>
    </source>
</evidence>
<dbReference type="InterPro" id="IPR011761">
    <property type="entry name" value="ATP-grasp"/>
</dbReference>
<evidence type="ECO:0000256" key="1">
    <source>
        <dbReference type="ARBA" id="ARBA00022598"/>
    </source>
</evidence>
<dbReference type="Gene3D" id="3.30.470.20">
    <property type="entry name" value="ATP-grasp fold, B domain"/>
    <property type="match status" value="1"/>
</dbReference>
<evidence type="ECO:0000256" key="2">
    <source>
        <dbReference type="ARBA" id="ARBA00022741"/>
    </source>
</evidence>
<name>A0A5N8VCT2_9ACTN</name>
<proteinExistence type="predicted"/>
<dbReference type="GO" id="GO:0046872">
    <property type="term" value="F:metal ion binding"/>
    <property type="evidence" value="ECO:0007669"/>
    <property type="project" value="InterPro"/>
</dbReference>
<dbReference type="AlphaFoldDB" id="A0A5N8VCT2"/>
<keyword evidence="1" id="KW-0436">Ligase</keyword>
<dbReference type="NCBIfam" id="NF005543">
    <property type="entry name" value="PRK07206.1"/>
    <property type="match status" value="1"/>
</dbReference>
<evidence type="ECO:0000313" key="7">
    <source>
        <dbReference type="Proteomes" id="UP000325849"/>
    </source>
</evidence>
<comment type="caution">
    <text evidence="6">The sequence shown here is derived from an EMBL/GenBank/DDBJ whole genome shotgun (WGS) entry which is preliminary data.</text>
</comment>
<dbReference type="PROSITE" id="PS50975">
    <property type="entry name" value="ATP_GRASP"/>
    <property type="match status" value="1"/>
</dbReference>
<dbReference type="PANTHER" id="PTHR43585:SF2">
    <property type="entry name" value="ATP-GRASP ENZYME FSQD"/>
    <property type="match status" value="1"/>
</dbReference>
<feature type="domain" description="ATP-grasp" evidence="5">
    <location>
        <begin position="115"/>
        <end position="313"/>
    </location>
</feature>
<gene>
    <name evidence="6" type="ORF">FNH09_11260</name>
</gene>
<accession>A0A5N8VCT2</accession>
<dbReference type="PANTHER" id="PTHR43585">
    <property type="entry name" value="FUMIPYRROLE BIOSYNTHESIS PROTEIN C"/>
    <property type="match status" value="1"/>
</dbReference>
<dbReference type="OrthoDB" id="24041at2"/>
<evidence type="ECO:0000256" key="4">
    <source>
        <dbReference type="PROSITE-ProRule" id="PRU00409"/>
    </source>
</evidence>
<dbReference type="SUPFAM" id="SSF56059">
    <property type="entry name" value="Glutathione synthetase ATP-binding domain-like"/>
    <property type="match status" value="1"/>
</dbReference>
<keyword evidence="2 4" id="KW-0547">Nucleotide-binding</keyword>
<dbReference type="InterPro" id="IPR052032">
    <property type="entry name" value="ATP-dep_AA_Ligase"/>
</dbReference>
<organism evidence="6 7">
    <name type="scientific">Streptomyces adustus</name>
    <dbReference type="NCBI Taxonomy" id="1609272"/>
    <lineage>
        <taxon>Bacteria</taxon>
        <taxon>Bacillati</taxon>
        <taxon>Actinomycetota</taxon>
        <taxon>Actinomycetes</taxon>
        <taxon>Kitasatosporales</taxon>
        <taxon>Streptomycetaceae</taxon>
        <taxon>Streptomyces</taxon>
    </lineage>
</organism>
<dbReference type="EMBL" id="VJZD01000033">
    <property type="protein sequence ID" value="MPY31844.1"/>
    <property type="molecule type" value="Genomic_DNA"/>
</dbReference>
<keyword evidence="3 4" id="KW-0067">ATP-binding</keyword>
<reference evidence="6 7" key="1">
    <citation type="submission" date="2019-07" db="EMBL/GenBank/DDBJ databases">
        <title>New species of Amycolatopsis and Streptomyces.</title>
        <authorList>
            <person name="Duangmal K."/>
            <person name="Teo W.F.A."/>
            <person name="Lipun K."/>
        </authorList>
    </citation>
    <scope>NUCLEOTIDE SEQUENCE [LARGE SCALE GENOMIC DNA]</scope>
    <source>
        <strain evidence="6 7">NBRC 109810</strain>
    </source>
</reference>
<dbReference type="RefSeq" id="WP_152886709.1">
    <property type="nucleotide sequence ID" value="NZ_JBHJTU010000012.1"/>
</dbReference>
<evidence type="ECO:0000313" key="6">
    <source>
        <dbReference type="EMBL" id="MPY31844.1"/>
    </source>
</evidence>
<evidence type="ECO:0000256" key="3">
    <source>
        <dbReference type="ARBA" id="ARBA00022840"/>
    </source>
</evidence>
<dbReference type="GO" id="GO:0005524">
    <property type="term" value="F:ATP binding"/>
    <property type="evidence" value="ECO:0007669"/>
    <property type="project" value="UniProtKB-UniRule"/>
</dbReference>
<dbReference type="GO" id="GO:0016874">
    <property type="term" value="F:ligase activity"/>
    <property type="evidence" value="ECO:0007669"/>
    <property type="project" value="UniProtKB-KW"/>
</dbReference>
<dbReference type="Proteomes" id="UP000325849">
    <property type="component" value="Unassembled WGS sequence"/>
</dbReference>
<sequence>MLKGRVAIVDPSPVGPTGNLVSEFGKAGYECVYVQSTPVRPKMYESLVPTGFVDEIVHDGDLDRTIGLLARHEPVAVVPDSEFGVPFADLLSERAGLPTNGTGLSAARRDKYLMIETVKAAGLRGARQLLVTDADELASWHRELGGRIVIKPLSSAGSQGVHYCDTPERAVEAYRSLIGTENIFSMRNDAVVAQEYLVGTEYSVNTVSRDGRHHLCDIWKATQITANGVLDLCDGLVLLPHEGERVETVVAYCERVLDAMGIRHGPAHLDVKLTPSGPCLIEVGARMGGGWTDHYARMGTGESQLNWTVDAYTAPERFLARHQERYRIREFIAGAPLISPVEGTLRAYRGLEELKRLESYHGLRTFVQPGGRIERTVDDLTYPLLVELRHEVQDVVLRDLATVRYLDGERFYDVEQP</sequence>
<dbReference type="Pfam" id="PF13535">
    <property type="entry name" value="ATP-grasp_4"/>
    <property type="match status" value="1"/>
</dbReference>